<protein>
    <recommendedName>
        <fullName evidence="1">ESAT-6-like protein</fullName>
    </recommendedName>
</protein>
<proteinExistence type="inferred from homology"/>
<accession>A0A2I1IMW1</accession>
<sequence>MANMNVTYAELEQVASQLQSGQGELEGILARLQSLVEQLVSAGFQTDQASGAFQASYSEFTQGAKSAVQGLTGMSQFLSKAQQSMSELDSSLASGLN</sequence>
<dbReference type="Gene3D" id="1.10.287.1060">
    <property type="entry name" value="ESAT-6-like"/>
    <property type="match status" value="1"/>
</dbReference>
<dbReference type="EMBL" id="PKKO01000003">
    <property type="protein sequence ID" value="PKY72454.1"/>
    <property type="molecule type" value="Genomic_DNA"/>
</dbReference>
<evidence type="ECO:0000256" key="1">
    <source>
        <dbReference type="RuleBase" id="RU362001"/>
    </source>
</evidence>
<keyword evidence="5" id="KW-1185">Reference proteome</keyword>
<comment type="caution">
    <text evidence="2">The sequence shown here is derived from an EMBL/GenBank/DDBJ whole genome shotgun (WGS) entry which is preliminary data.</text>
</comment>
<dbReference type="Pfam" id="PF06013">
    <property type="entry name" value="WXG100"/>
    <property type="match status" value="1"/>
</dbReference>
<dbReference type="InterPro" id="IPR010310">
    <property type="entry name" value="T7SS_ESAT-6-like"/>
</dbReference>
<evidence type="ECO:0000313" key="4">
    <source>
        <dbReference type="EMBL" id="PKY72590.1"/>
    </source>
</evidence>
<dbReference type="SUPFAM" id="SSF140453">
    <property type="entry name" value="EsxAB dimer-like"/>
    <property type="match status" value="1"/>
</dbReference>
<reference evidence="2 5" key="1">
    <citation type="submission" date="2017-12" db="EMBL/GenBank/DDBJ databases">
        <title>Phylogenetic diversity of female urinary microbiome.</title>
        <authorList>
            <person name="Thomas-White K."/>
            <person name="Wolfe A.J."/>
        </authorList>
    </citation>
    <scope>NUCLEOTIDE SEQUENCE [LARGE SCALE GENOMIC DNA]</scope>
    <source>
        <strain evidence="2 5">UMB0402</strain>
    </source>
</reference>
<evidence type="ECO:0000313" key="3">
    <source>
        <dbReference type="EMBL" id="PKY72584.1"/>
    </source>
</evidence>
<comment type="similarity">
    <text evidence="1">Belongs to the WXG100 family.</text>
</comment>
<dbReference type="Proteomes" id="UP000235122">
    <property type="component" value="Unassembled WGS sequence"/>
</dbReference>
<dbReference type="AlphaFoldDB" id="A0A2I1IMW1"/>
<name>A0A2I1IMW1_9ACTO</name>
<evidence type="ECO:0000313" key="5">
    <source>
        <dbReference type="Proteomes" id="UP000235122"/>
    </source>
</evidence>
<dbReference type="EMBL" id="PKKO01000003">
    <property type="protein sequence ID" value="PKY72590.1"/>
    <property type="molecule type" value="Genomic_DNA"/>
</dbReference>
<dbReference type="EMBL" id="PKKO01000003">
    <property type="protein sequence ID" value="PKY72584.1"/>
    <property type="molecule type" value="Genomic_DNA"/>
</dbReference>
<dbReference type="NCBIfam" id="TIGR03930">
    <property type="entry name" value="WXG100_ESAT6"/>
    <property type="match status" value="1"/>
</dbReference>
<dbReference type="RefSeq" id="WP_101590624.1">
    <property type="nucleotide sequence ID" value="NZ_PKKO01000003.1"/>
</dbReference>
<dbReference type="InterPro" id="IPR036689">
    <property type="entry name" value="ESAT-6-like_sf"/>
</dbReference>
<gene>
    <name evidence="2" type="ORF">CYJ19_06335</name>
    <name evidence="3" type="ORF">CYJ19_07015</name>
    <name evidence="4" type="ORF">CYJ19_07045</name>
</gene>
<organism evidence="2 5">
    <name type="scientific">Winkia neuii</name>
    <dbReference type="NCBI Taxonomy" id="33007"/>
    <lineage>
        <taxon>Bacteria</taxon>
        <taxon>Bacillati</taxon>
        <taxon>Actinomycetota</taxon>
        <taxon>Actinomycetes</taxon>
        <taxon>Actinomycetales</taxon>
        <taxon>Actinomycetaceae</taxon>
        <taxon>Winkia</taxon>
    </lineage>
</organism>
<evidence type="ECO:0000313" key="2">
    <source>
        <dbReference type="EMBL" id="PKY72454.1"/>
    </source>
</evidence>